<feature type="transmembrane region" description="Helical" evidence="13">
    <location>
        <begin position="14"/>
        <end position="32"/>
    </location>
</feature>
<keyword evidence="3" id="KW-0813">Transport</keyword>
<dbReference type="PANTHER" id="PTHR31462">
    <property type="entry name" value="ENDOSOMAL/LYSOSOMAL POTASSIUM CHANNEL TMEM175"/>
    <property type="match status" value="1"/>
</dbReference>
<dbReference type="Pfam" id="PF06736">
    <property type="entry name" value="TMEM175"/>
    <property type="match status" value="1"/>
</dbReference>
<evidence type="ECO:0000256" key="1">
    <source>
        <dbReference type="ARBA" id="ARBA00004141"/>
    </source>
</evidence>
<keyword evidence="15" id="KW-1185">Reference proteome</keyword>
<dbReference type="PANTHER" id="PTHR31462:SF5">
    <property type="entry name" value="ENDOSOMAL_LYSOSOMAL PROTON CHANNEL TMEM175"/>
    <property type="match status" value="1"/>
</dbReference>
<evidence type="ECO:0000256" key="2">
    <source>
        <dbReference type="ARBA" id="ARBA00006920"/>
    </source>
</evidence>
<comment type="similarity">
    <text evidence="2">Belongs to the TMEM175 family.</text>
</comment>
<evidence type="ECO:0000256" key="13">
    <source>
        <dbReference type="SAM" id="Phobius"/>
    </source>
</evidence>
<feature type="transmembrane region" description="Helical" evidence="13">
    <location>
        <begin position="184"/>
        <end position="203"/>
    </location>
</feature>
<comment type="catalytic activity">
    <reaction evidence="12">
        <text>K(+)(in) = K(+)(out)</text>
        <dbReference type="Rhea" id="RHEA:29463"/>
        <dbReference type="ChEBI" id="CHEBI:29103"/>
    </reaction>
</comment>
<feature type="transmembrane region" description="Helical" evidence="13">
    <location>
        <begin position="117"/>
        <end position="135"/>
    </location>
</feature>
<keyword evidence="10 13" id="KW-0472">Membrane</keyword>
<feature type="transmembrane region" description="Helical" evidence="13">
    <location>
        <begin position="160"/>
        <end position="178"/>
    </location>
</feature>
<evidence type="ECO:0000256" key="4">
    <source>
        <dbReference type="ARBA" id="ARBA00022538"/>
    </source>
</evidence>
<gene>
    <name evidence="14" type="ORF">J2W95_000663</name>
</gene>
<comment type="caution">
    <text evidence="14">The sequence shown here is derived from an EMBL/GenBank/DDBJ whole genome shotgun (WGS) entry which is preliminary data.</text>
</comment>
<evidence type="ECO:0000256" key="10">
    <source>
        <dbReference type="ARBA" id="ARBA00023136"/>
    </source>
</evidence>
<dbReference type="InterPro" id="IPR010617">
    <property type="entry name" value="TMEM175-like"/>
</dbReference>
<accession>A0ABU1RYY8</accession>
<evidence type="ECO:0000256" key="6">
    <source>
        <dbReference type="ARBA" id="ARBA00022826"/>
    </source>
</evidence>
<dbReference type="EMBL" id="JAVDTX010000001">
    <property type="protein sequence ID" value="MDR6843983.1"/>
    <property type="molecule type" value="Genomic_DNA"/>
</dbReference>
<keyword evidence="9" id="KW-0406">Ion transport</keyword>
<evidence type="ECO:0000256" key="8">
    <source>
        <dbReference type="ARBA" id="ARBA00022989"/>
    </source>
</evidence>
<proteinExistence type="inferred from homology"/>
<dbReference type="Proteomes" id="UP001261871">
    <property type="component" value="Unassembled WGS sequence"/>
</dbReference>
<evidence type="ECO:0000256" key="9">
    <source>
        <dbReference type="ARBA" id="ARBA00023065"/>
    </source>
</evidence>
<sequence>MDDLKKSEIPFERVLFFSDAIVAIAITLLALNLKLELPESHHLTIQDLLLPWKNYLAFFLSFINIASFWRRHHQMYTFIHKMNGSSMGYNICWLFFIIILPFSTSVLSSHFGDSAAIFLYSLNIFAISFFQYSIWKSSADQSDFIDSEKLPDEERKRHQIMFNLDMVNGLVCIILSFFVPKIAFFLLFFKIPVIFFGTVYIVNQRRKISKTEKEK</sequence>
<feature type="transmembrane region" description="Helical" evidence="13">
    <location>
        <begin position="91"/>
        <end position="111"/>
    </location>
</feature>
<evidence type="ECO:0000256" key="12">
    <source>
        <dbReference type="ARBA" id="ARBA00034430"/>
    </source>
</evidence>
<feature type="transmembrane region" description="Helical" evidence="13">
    <location>
        <begin position="52"/>
        <end position="70"/>
    </location>
</feature>
<organism evidence="14 15">
    <name type="scientific">Flavobacterium granuli</name>
    <dbReference type="NCBI Taxonomy" id="280093"/>
    <lineage>
        <taxon>Bacteria</taxon>
        <taxon>Pseudomonadati</taxon>
        <taxon>Bacteroidota</taxon>
        <taxon>Flavobacteriia</taxon>
        <taxon>Flavobacteriales</taxon>
        <taxon>Flavobacteriaceae</taxon>
        <taxon>Flavobacterium</taxon>
    </lineage>
</organism>
<dbReference type="RefSeq" id="WP_310003917.1">
    <property type="nucleotide sequence ID" value="NZ_JAVDTX010000001.1"/>
</dbReference>
<keyword evidence="8 13" id="KW-1133">Transmembrane helix</keyword>
<keyword evidence="4" id="KW-0633">Potassium transport</keyword>
<keyword evidence="11" id="KW-0407">Ion channel</keyword>
<reference evidence="14 15" key="1">
    <citation type="submission" date="2023-07" db="EMBL/GenBank/DDBJ databases">
        <title>Sorghum-associated microbial communities from plants grown in Nebraska, USA.</title>
        <authorList>
            <person name="Schachtman D."/>
        </authorList>
    </citation>
    <scope>NUCLEOTIDE SEQUENCE [LARGE SCALE GENOMIC DNA]</scope>
    <source>
        <strain evidence="14 15">BE124</strain>
    </source>
</reference>
<evidence type="ECO:0000313" key="14">
    <source>
        <dbReference type="EMBL" id="MDR6843983.1"/>
    </source>
</evidence>
<evidence type="ECO:0000256" key="3">
    <source>
        <dbReference type="ARBA" id="ARBA00022448"/>
    </source>
</evidence>
<evidence type="ECO:0000256" key="5">
    <source>
        <dbReference type="ARBA" id="ARBA00022692"/>
    </source>
</evidence>
<evidence type="ECO:0000256" key="7">
    <source>
        <dbReference type="ARBA" id="ARBA00022958"/>
    </source>
</evidence>
<name>A0ABU1RYY8_9FLAO</name>
<evidence type="ECO:0000256" key="11">
    <source>
        <dbReference type="ARBA" id="ARBA00023303"/>
    </source>
</evidence>
<evidence type="ECO:0000313" key="15">
    <source>
        <dbReference type="Proteomes" id="UP001261871"/>
    </source>
</evidence>
<comment type="subcellular location">
    <subcellularLocation>
        <location evidence="1">Membrane</location>
        <topology evidence="1">Multi-pass membrane protein</topology>
    </subcellularLocation>
</comment>
<keyword evidence="5 13" id="KW-0812">Transmembrane</keyword>
<keyword evidence="7" id="KW-0630">Potassium</keyword>
<keyword evidence="6" id="KW-0631">Potassium channel</keyword>
<protein>
    <submittedName>
        <fullName evidence="14">Membrane protein</fullName>
    </submittedName>
</protein>